<dbReference type="InterPro" id="IPR001680">
    <property type="entry name" value="WD40_rpt"/>
</dbReference>
<name>F6UT21_CIOIN</name>
<dbReference type="PANTHER" id="PTHR19856:SF0">
    <property type="entry name" value="WD REPEAT-CONTAINING PROTEIN 1"/>
    <property type="match status" value="1"/>
</dbReference>
<dbReference type="Proteomes" id="UP000008144">
    <property type="component" value="Chromosome 5"/>
</dbReference>
<reference evidence="5" key="4">
    <citation type="submission" date="2025-09" db="UniProtKB">
        <authorList>
            <consortium name="Ensembl"/>
        </authorList>
    </citation>
    <scope>IDENTIFICATION</scope>
</reference>
<dbReference type="InParanoid" id="F6UT21"/>
<reference evidence="5" key="2">
    <citation type="journal article" date="2008" name="Genome Biol.">
        <title>Improved genome assembly and evidence-based global gene model set for the chordate Ciona intestinalis: new insight into intron and operon populations.</title>
        <authorList>
            <person name="Satou Y."/>
            <person name="Mineta K."/>
            <person name="Ogasawara M."/>
            <person name="Sasakura Y."/>
            <person name="Shoguchi E."/>
            <person name="Ueno K."/>
            <person name="Yamada L."/>
            <person name="Matsumoto J."/>
            <person name="Wasserscheid J."/>
            <person name="Dewar K."/>
            <person name="Wiley G.B."/>
            <person name="Macmil S.L."/>
            <person name="Roe B.A."/>
            <person name="Zeller R.W."/>
            <person name="Hastings K.E."/>
            <person name="Lemaire P."/>
            <person name="Lindquist E."/>
            <person name="Endo T."/>
            <person name="Hotta K."/>
            <person name="Inaba K."/>
        </authorList>
    </citation>
    <scope>NUCLEOTIDE SEQUENCE [LARGE SCALE GENOMIC DNA]</scope>
    <source>
        <strain evidence="5">wild type</strain>
    </source>
</reference>
<dbReference type="EMBL" id="EAAA01002109">
    <property type="status" value="NOT_ANNOTATED_CDS"/>
    <property type="molecule type" value="Genomic_DNA"/>
</dbReference>
<dbReference type="PANTHER" id="PTHR19856">
    <property type="entry name" value="WD-REPEATCONTAINING PROTEIN WDR1"/>
    <property type="match status" value="1"/>
</dbReference>
<organism evidence="5 6">
    <name type="scientific">Ciona intestinalis</name>
    <name type="common">Transparent sea squirt</name>
    <name type="synonym">Ascidia intestinalis</name>
    <dbReference type="NCBI Taxonomy" id="7719"/>
    <lineage>
        <taxon>Eukaryota</taxon>
        <taxon>Metazoa</taxon>
        <taxon>Chordata</taxon>
        <taxon>Tunicata</taxon>
        <taxon>Ascidiacea</taxon>
        <taxon>Phlebobranchia</taxon>
        <taxon>Cionidae</taxon>
        <taxon>Ciona</taxon>
    </lineage>
</organism>
<evidence type="ECO:0000256" key="3">
    <source>
        <dbReference type="ARBA" id="ARBA00038366"/>
    </source>
</evidence>
<dbReference type="GeneTree" id="ENSGT00390000009416"/>
<feature type="repeat" description="WD" evidence="4">
    <location>
        <begin position="188"/>
        <end position="229"/>
    </location>
</feature>
<accession>F6UT21</accession>
<evidence type="ECO:0000256" key="1">
    <source>
        <dbReference type="ARBA" id="ARBA00022574"/>
    </source>
</evidence>
<sequence>MASMKITSKEVFAGLPQTERAVAYVLGADPKGKNFLYCCGNCVIVRDIENPKSIDLFSGHQKPPSVAKYANTGYYICSGDASGWIKIWDTTQKEHLVKYEYQVLAGKVKDISWDADSKRIAVCGEGREKYAHALLWDSGSSVGNLNGIGKSANSVHIKPTRPYKCAVASEDYSTYFYSGPPFKDAKVVEGGQRFANCVRFSPDGKYFAVCSSDGDIYLYDGKTGDLLQKLGEGSSDKHKGGVYSLCFNATGTELLSASAD</sequence>
<evidence type="ECO:0000313" key="6">
    <source>
        <dbReference type="Proteomes" id="UP000008144"/>
    </source>
</evidence>
<dbReference type="Ensembl" id="ENSCINT00000009202.3">
    <property type="protein sequence ID" value="ENSCINP00000009202.3"/>
    <property type="gene ID" value="ENSCING00000004442.3"/>
</dbReference>
<dbReference type="PROSITE" id="PS50082">
    <property type="entry name" value="WD_REPEATS_2"/>
    <property type="match status" value="2"/>
</dbReference>
<keyword evidence="1 4" id="KW-0853">WD repeat</keyword>
<keyword evidence="6" id="KW-1185">Reference proteome</keyword>
<evidence type="ECO:0000256" key="2">
    <source>
        <dbReference type="ARBA" id="ARBA00022737"/>
    </source>
</evidence>
<evidence type="ECO:0000313" key="5">
    <source>
        <dbReference type="Ensembl" id="ENSCINP00000009202.3"/>
    </source>
</evidence>
<dbReference type="SUPFAM" id="SSF50978">
    <property type="entry name" value="WD40 repeat-like"/>
    <property type="match status" value="1"/>
</dbReference>
<dbReference type="STRING" id="7719.ENSCINP00000009202"/>
<dbReference type="Gene3D" id="2.130.10.10">
    <property type="entry name" value="YVTN repeat-like/Quinoprotein amine dehydrogenase"/>
    <property type="match status" value="1"/>
</dbReference>
<dbReference type="OMA" id="GQRFANC"/>
<comment type="similarity">
    <text evidence="3">Belongs to the WD repeat AIP1 family.</text>
</comment>
<dbReference type="SMART" id="SM00320">
    <property type="entry name" value="WD40"/>
    <property type="match status" value="5"/>
</dbReference>
<dbReference type="Pfam" id="PF00400">
    <property type="entry name" value="WD40"/>
    <property type="match status" value="3"/>
</dbReference>
<dbReference type="AlphaFoldDB" id="F6UT21"/>
<dbReference type="InterPro" id="IPR015943">
    <property type="entry name" value="WD40/YVTN_repeat-like_dom_sf"/>
</dbReference>
<reference evidence="5" key="3">
    <citation type="submission" date="2025-08" db="UniProtKB">
        <authorList>
            <consortium name="Ensembl"/>
        </authorList>
    </citation>
    <scope>IDENTIFICATION</scope>
</reference>
<reference evidence="6" key="1">
    <citation type="journal article" date="2002" name="Science">
        <title>The draft genome of Ciona intestinalis: insights into chordate and vertebrate origins.</title>
        <authorList>
            <person name="Dehal P."/>
            <person name="Satou Y."/>
            <person name="Campbell R.K."/>
            <person name="Chapman J."/>
            <person name="Degnan B."/>
            <person name="De Tomaso A."/>
            <person name="Davidson B."/>
            <person name="Di Gregorio A."/>
            <person name="Gelpke M."/>
            <person name="Goodstein D.M."/>
            <person name="Harafuji N."/>
            <person name="Hastings K.E."/>
            <person name="Ho I."/>
            <person name="Hotta K."/>
            <person name="Huang W."/>
            <person name="Kawashima T."/>
            <person name="Lemaire P."/>
            <person name="Martinez D."/>
            <person name="Meinertzhagen I.A."/>
            <person name="Necula S."/>
            <person name="Nonaka M."/>
            <person name="Putnam N."/>
            <person name="Rash S."/>
            <person name="Saiga H."/>
            <person name="Satake M."/>
            <person name="Terry A."/>
            <person name="Yamada L."/>
            <person name="Wang H.G."/>
            <person name="Awazu S."/>
            <person name="Azumi K."/>
            <person name="Boore J."/>
            <person name="Branno M."/>
            <person name="Chin-Bow S."/>
            <person name="DeSantis R."/>
            <person name="Doyle S."/>
            <person name="Francino P."/>
            <person name="Keys D.N."/>
            <person name="Haga S."/>
            <person name="Hayashi H."/>
            <person name="Hino K."/>
            <person name="Imai K.S."/>
            <person name="Inaba K."/>
            <person name="Kano S."/>
            <person name="Kobayashi K."/>
            <person name="Kobayashi M."/>
            <person name="Lee B.I."/>
            <person name="Makabe K.W."/>
            <person name="Manohar C."/>
            <person name="Matassi G."/>
            <person name="Medina M."/>
            <person name="Mochizuki Y."/>
            <person name="Mount S."/>
            <person name="Morishita T."/>
            <person name="Miura S."/>
            <person name="Nakayama A."/>
            <person name="Nishizaka S."/>
            <person name="Nomoto H."/>
            <person name="Ohta F."/>
            <person name="Oishi K."/>
            <person name="Rigoutsos I."/>
            <person name="Sano M."/>
            <person name="Sasaki A."/>
            <person name="Sasakura Y."/>
            <person name="Shoguchi E."/>
            <person name="Shin-i T."/>
            <person name="Spagnuolo A."/>
            <person name="Stainier D."/>
            <person name="Suzuki M.M."/>
            <person name="Tassy O."/>
            <person name="Takatori N."/>
            <person name="Tokuoka M."/>
            <person name="Yagi K."/>
            <person name="Yoshizaki F."/>
            <person name="Wada S."/>
            <person name="Zhang C."/>
            <person name="Hyatt P.D."/>
            <person name="Larimer F."/>
            <person name="Detter C."/>
            <person name="Doggett N."/>
            <person name="Glavina T."/>
            <person name="Hawkins T."/>
            <person name="Richardson P."/>
            <person name="Lucas S."/>
            <person name="Kohara Y."/>
            <person name="Levine M."/>
            <person name="Satoh N."/>
            <person name="Rokhsar D.S."/>
        </authorList>
    </citation>
    <scope>NUCLEOTIDE SEQUENCE [LARGE SCALE GENOMIC DNA]</scope>
</reference>
<dbReference type="FunFam" id="2.130.10.10:FF:001934">
    <property type="entry name" value="66 kDa stress protein putative"/>
    <property type="match status" value="1"/>
</dbReference>
<feature type="repeat" description="WD" evidence="4">
    <location>
        <begin position="57"/>
        <end position="98"/>
    </location>
</feature>
<evidence type="ECO:0000256" key="4">
    <source>
        <dbReference type="PROSITE-ProRule" id="PRU00221"/>
    </source>
</evidence>
<dbReference type="InterPro" id="IPR036322">
    <property type="entry name" value="WD40_repeat_dom_sf"/>
</dbReference>
<proteinExistence type="inferred from homology"/>
<protein>
    <submittedName>
        <fullName evidence="5">Uncharacterized protein</fullName>
    </submittedName>
</protein>
<keyword evidence="2" id="KW-0677">Repeat</keyword>
<dbReference type="HOGENOM" id="CLU_057427_0_0_1"/>